<dbReference type="GO" id="GO:0051604">
    <property type="term" value="P:protein maturation"/>
    <property type="evidence" value="ECO:0000318"/>
    <property type="project" value="GO_Central"/>
</dbReference>
<evidence type="ECO:0000256" key="1">
    <source>
        <dbReference type="ARBA" id="ARBA00005578"/>
    </source>
</evidence>
<gene>
    <name evidence="3" type="ORF">TRIADDRAFT_60160</name>
</gene>
<accession>B3S7G9</accession>
<dbReference type="STRING" id="10228.B3S7G9"/>
<proteinExistence type="inferred from homology"/>
<dbReference type="Gene3D" id="3.30.300.90">
    <property type="entry name" value="BolA-like"/>
    <property type="match status" value="1"/>
</dbReference>
<dbReference type="InterPro" id="IPR002634">
    <property type="entry name" value="BolA"/>
</dbReference>
<dbReference type="PhylomeDB" id="B3S7G9"/>
<comment type="similarity">
    <text evidence="1 2">Belongs to the BolA/IbaG family.</text>
</comment>
<dbReference type="PANTHER" id="PTHR46188">
    <property type="entry name" value="BOLA-LIKE PROTEIN 3"/>
    <property type="match status" value="1"/>
</dbReference>
<dbReference type="AlphaFoldDB" id="B3S7G9"/>
<organism evidence="3 4">
    <name type="scientific">Trichoplax adhaerens</name>
    <name type="common">Trichoplax reptans</name>
    <dbReference type="NCBI Taxonomy" id="10228"/>
    <lineage>
        <taxon>Eukaryota</taxon>
        <taxon>Metazoa</taxon>
        <taxon>Placozoa</taxon>
        <taxon>Uniplacotomia</taxon>
        <taxon>Trichoplacea</taxon>
        <taxon>Trichoplacidae</taxon>
        <taxon>Trichoplax</taxon>
    </lineage>
</organism>
<dbReference type="HOGENOM" id="CLU_109462_0_2_1"/>
<keyword evidence="4" id="KW-1185">Reference proteome</keyword>
<dbReference type="RefSeq" id="XP_002116164.1">
    <property type="nucleotide sequence ID" value="XM_002116128.1"/>
</dbReference>
<dbReference type="FunCoup" id="B3S7G9">
    <property type="interactions" value="161"/>
</dbReference>
<dbReference type="GeneID" id="6757377"/>
<dbReference type="eggNOG" id="KOG3348">
    <property type="taxonomic scope" value="Eukaryota"/>
</dbReference>
<dbReference type="GO" id="GO:0005759">
    <property type="term" value="C:mitochondrial matrix"/>
    <property type="evidence" value="ECO:0000318"/>
    <property type="project" value="GO_Central"/>
</dbReference>
<dbReference type="PANTHER" id="PTHR46188:SF1">
    <property type="entry name" value="BOLA-LIKE PROTEIN 3"/>
    <property type="match status" value="1"/>
</dbReference>
<dbReference type="KEGG" id="tad:TRIADDRAFT_60160"/>
<evidence type="ECO:0000313" key="4">
    <source>
        <dbReference type="Proteomes" id="UP000009022"/>
    </source>
</evidence>
<dbReference type="InterPro" id="IPR052275">
    <property type="entry name" value="Mt_Fe-S_assembly_factor"/>
</dbReference>
<evidence type="ECO:0000313" key="3">
    <source>
        <dbReference type="EMBL" id="EDV21197.1"/>
    </source>
</evidence>
<name>B3S7G9_TRIAD</name>
<dbReference type="Proteomes" id="UP000009022">
    <property type="component" value="Unassembled WGS sequence"/>
</dbReference>
<reference evidence="3 4" key="1">
    <citation type="journal article" date="2008" name="Nature">
        <title>The Trichoplax genome and the nature of placozoans.</title>
        <authorList>
            <person name="Srivastava M."/>
            <person name="Begovic E."/>
            <person name="Chapman J."/>
            <person name="Putnam N.H."/>
            <person name="Hellsten U."/>
            <person name="Kawashima T."/>
            <person name="Kuo A."/>
            <person name="Mitros T."/>
            <person name="Salamov A."/>
            <person name="Carpenter M.L."/>
            <person name="Signorovitch A.Y."/>
            <person name="Moreno M.A."/>
            <person name="Kamm K."/>
            <person name="Grimwood J."/>
            <person name="Schmutz J."/>
            <person name="Shapiro H."/>
            <person name="Grigoriev I.V."/>
            <person name="Buss L.W."/>
            <person name="Schierwater B."/>
            <person name="Dellaporta S.L."/>
            <person name="Rokhsar D.S."/>
        </authorList>
    </citation>
    <scope>NUCLEOTIDE SEQUENCE [LARGE SCALE GENOMIC DNA]</scope>
    <source>
        <strain evidence="3 4">Grell-BS-1999</strain>
    </source>
</reference>
<protein>
    <recommendedName>
        <fullName evidence="5">BolA-like protein 3</fullName>
    </recommendedName>
</protein>
<dbReference type="InterPro" id="IPR036065">
    <property type="entry name" value="BolA-like_sf"/>
</dbReference>
<dbReference type="OrthoDB" id="203381at2759"/>
<dbReference type="Pfam" id="PF01722">
    <property type="entry name" value="BolA"/>
    <property type="match status" value="1"/>
</dbReference>
<evidence type="ECO:0008006" key="5">
    <source>
        <dbReference type="Google" id="ProtNLM"/>
    </source>
</evidence>
<dbReference type="CTD" id="6757377"/>
<dbReference type="EMBL" id="DS985254">
    <property type="protein sequence ID" value="EDV21197.1"/>
    <property type="molecule type" value="Genomic_DNA"/>
</dbReference>
<sequence>MKLELYASEGVEIQDHLRIYVQVRNYLTAKCRDEVEWTTSKCHGEQHISSILKDTVNPSYLEVRDISGGCGSMYEILIQSDNFKGKSIIQQHRMVKEALAEEIKNMHGLTIRTSVPK</sequence>
<evidence type="ECO:0000256" key="2">
    <source>
        <dbReference type="RuleBase" id="RU003860"/>
    </source>
</evidence>
<dbReference type="InParanoid" id="B3S7G9"/>
<dbReference type="SUPFAM" id="SSF82657">
    <property type="entry name" value="BolA-like"/>
    <property type="match status" value="1"/>
</dbReference>